<feature type="repeat" description="WD" evidence="11">
    <location>
        <begin position="273"/>
        <end position="306"/>
    </location>
</feature>
<dbReference type="InterPro" id="IPR001680">
    <property type="entry name" value="WD40_rpt"/>
</dbReference>
<sequence>MLHFRTEGYNGCAVKYSPFFDNRLAVAASANFGLVGNGRLFILELTPNGIVPAKWCVSLLTCSQATGTYIDKATRFTTQDSLYDLAWSEIHENQVLTASGDGSIKLFDCNLEDFPIQNWKEHNREVFSVHWNLVAKDTFCSSSWDGTVRVWSPHRPHSLFTLPTHSCTYSAAFSPHSPDILSCVTSDSYVRIFDLRTPASASNHLTLQIPIHAAPASPIPGKAGVPPAACAPAEALTHDWNKYRPSILATAGVDRTIRTFDIRAPQQGPQAVMTGHEYAVRKLSWSPHLSNILLSGSYDMTCRAWSDQTTAGPMGDTDPMRGGPGGPVMGMELGRMNRHTEFVTGVDWCLFGSEGWCASVGWDENLYVWDVRAVMG</sequence>
<evidence type="ECO:0000256" key="6">
    <source>
        <dbReference type="ARBA" id="ARBA00022737"/>
    </source>
</evidence>
<dbReference type="Proteomes" id="UP000051487">
    <property type="component" value="Unassembled WGS sequence"/>
</dbReference>
<dbReference type="EMBL" id="BCLY01000016">
    <property type="protein sequence ID" value="GAQ10425.1"/>
    <property type="molecule type" value="Genomic_DNA"/>
</dbReference>
<dbReference type="InterPro" id="IPR036322">
    <property type="entry name" value="WD40_repeat_dom_sf"/>
</dbReference>
<evidence type="ECO:0000256" key="9">
    <source>
        <dbReference type="ARBA" id="ARBA00024017"/>
    </source>
</evidence>
<dbReference type="Pfam" id="PF00400">
    <property type="entry name" value="WD40"/>
    <property type="match status" value="4"/>
</dbReference>
<evidence type="ECO:0000256" key="10">
    <source>
        <dbReference type="ARBA" id="ARBA00032565"/>
    </source>
</evidence>
<keyword evidence="7" id="KW-0653">Protein transport</keyword>
<keyword evidence="5 11" id="KW-0853">WD repeat</keyword>
<evidence type="ECO:0000256" key="8">
    <source>
        <dbReference type="ARBA" id="ARBA00023140"/>
    </source>
</evidence>
<protein>
    <recommendedName>
        <fullName evidence="10">Peroxin-7</fullName>
    </recommendedName>
</protein>
<feature type="repeat" description="WD" evidence="11">
    <location>
        <begin position="119"/>
        <end position="152"/>
    </location>
</feature>
<dbReference type="EMBL" id="JAAAPU010000111">
    <property type="protein sequence ID" value="KAF4202241.1"/>
    <property type="molecule type" value="Genomic_DNA"/>
</dbReference>
<proteinExistence type="inferred from homology"/>
<evidence type="ECO:0000256" key="1">
    <source>
        <dbReference type="ARBA" id="ARBA00004253"/>
    </source>
</evidence>
<comment type="similarity">
    <text evidence="9">Belongs to the WD repeat peroxin-7 family.</text>
</comment>
<dbReference type="InterPro" id="IPR044536">
    <property type="entry name" value="PEX7"/>
</dbReference>
<evidence type="ECO:0000256" key="3">
    <source>
        <dbReference type="ARBA" id="ARBA00022448"/>
    </source>
</evidence>
<dbReference type="PANTHER" id="PTHR46027:SF1">
    <property type="entry name" value="PEROXISOMAL TARGETING SIGNAL 2 RECEPTOR"/>
    <property type="match status" value="1"/>
</dbReference>
<dbReference type="SUPFAM" id="SSF50978">
    <property type="entry name" value="WD40 repeat-like"/>
    <property type="match status" value="1"/>
</dbReference>
<dbReference type="InterPro" id="IPR015943">
    <property type="entry name" value="WD40/YVTN_repeat-like_dom_sf"/>
</dbReference>
<comment type="caution">
    <text evidence="12">The sequence shown here is derived from an EMBL/GenBank/DDBJ whole genome shotgun (WGS) entry which is preliminary data.</text>
</comment>
<evidence type="ECO:0000256" key="7">
    <source>
        <dbReference type="ARBA" id="ARBA00022927"/>
    </source>
</evidence>
<keyword evidence="4" id="KW-0963">Cytoplasm</keyword>
<dbReference type="GO" id="GO:0005782">
    <property type="term" value="C:peroxisomal matrix"/>
    <property type="evidence" value="ECO:0007669"/>
    <property type="project" value="UniProtKB-SubCell"/>
</dbReference>
<comment type="subcellular location">
    <subcellularLocation>
        <location evidence="2">Cytoplasm</location>
        <location evidence="2">Cytosol</location>
    </subcellularLocation>
    <subcellularLocation>
        <location evidence="1">Peroxisome matrix</location>
    </subcellularLocation>
</comment>
<dbReference type="Proteomes" id="UP000649114">
    <property type="component" value="Unassembled WGS sequence"/>
</dbReference>
<keyword evidence="12" id="KW-0675">Receptor</keyword>
<gene>
    <name evidence="12" type="ORF">ALT_7746</name>
    <name evidence="13" type="ORF">CNMCM8927_000498</name>
</gene>
<dbReference type="InterPro" id="IPR019775">
    <property type="entry name" value="WD40_repeat_CS"/>
</dbReference>
<name>A0AAN4PPI6_ASPLE</name>
<dbReference type="GO" id="GO:0005829">
    <property type="term" value="C:cytosol"/>
    <property type="evidence" value="ECO:0007669"/>
    <property type="project" value="UniProtKB-SubCell"/>
</dbReference>
<dbReference type="PANTHER" id="PTHR46027">
    <property type="entry name" value="PEROXISOMAL TARGETING SIGNAL 2 RECEPTOR"/>
    <property type="match status" value="1"/>
</dbReference>
<keyword evidence="6" id="KW-0677">Repeat</keyword>
<dbReference type="SMART" id="SM00320">
    <property type="entry name" value="WD40"/>
    <property type="match status" value="6"/>
</dbReference>
<dbReference type="GO" id="GO:0005053">
    <property type="term" value="F:peroxisome matrix targeting signal-2 binding"/>
    <property type="evidence" value="ECO:0007669"/>
    <property type="project" value="InterPro"/>
</dbReference>
<evidence type="ECO:0000256" key="5">
    <source>
        <dbReference type="ARBA" id="ARBA00022574"/>
    </source>
</evidence>
<dbReference type="PROSITE" id="PS00678">
    <property type="entry name" value="WD_REPEATS_1"/>
    <property type="match status" value="1"/>
</dbReference>
<dbReference type="GO" id="GO:0016558">
    <property type="term" value="P:protein import into peroxisome matrix"/>
    <property type="evidence" value="ECO:0007669"/>
    <property type="project" value="InterPro"/>
</dbReference>
<dbReference type="AlphaFoldDB" id="A0AAN4PPI6"/>
<keyword evidence="8" id="KW-0576">Peroxisome</keyword>
<reference evidence="13" key="3">
    <citation type="submission" date="2020-04" db="EMBL/GenBank/DDBJ databases">
        <authorList>
            <person name="Santos R.A.C."/>
            <person name="Steenwyk J.L."/>
            <person name="Rivero-Menendez O."/>
            <person name="Mead M.E."/>
            <person name="Silva L.P."/>
            <person name="Bastos R.W."/>
            <person name="Alastruey-Izquierdo A."/>
            <person name="Goldman G.H."/>
            <person name="Rokas A."/>
        </authorList>
    </citation>
    <scope>NUCLEOTIDE SEQUENCE</scope>
    <source>
        <strain evidence="13">CNM-CM8927</strain>
    </source>
</reference>
<evidence type="ECO:0000313" key="12">
    <source>
        <dbReference type="EMBL" id="GAQ10425.1"/>
    </source>
</evidence>
<dbReference type="Gene3D" id="2.130.10.10">
    <property type="entry name" value="YVTN repeat-like/Quinoprotein amine dehydrogenase"/>
    <property type="match status" value="1"/>
</dbReference>
<evidence type="ECO:0000256" key="2">
    <source>
        <dbReference type="ARBA" id="ARBA00004514"/>
    </source>
</evidence>
<dbReference type="PROSITE" id="PS50294">
    <property type="entry name" value="WD_REPEATS_REGION"/>
    <property type="match status" value="1"/>
</dbReference>
<evidence type="ECO:0000313" key="14">
    <source>
        <dbReference type="Proteomes" id="UP000051487"/>
    </source>
</evidence>
<evidence type="ECO:0000313" key="13">
    <source>
        <dbReference type="EMBL" id="KAF4202241.1"/>
    </source>
</evidence>
<keyword evidence="3" id="KW-0813">Transport</keyword>
<dbReference type="PROSITE" id="PS50082">
    <property type="entry name" value="WD_REPEATS_2"/>
    <property type="match status" value="2"/>
</dbReference>
<accession>A0AAN4PPI6</accession>
<reference evidence="12 14" key="1">
    <citation type="submission" date="2015-11" db="EMBL/GenBank/DDBJ databases">
        <title>Aspergillus lentulus strain IFM 54703T.</title>
        <authorList>
            <person name="Kusuya Y."/>
            <person name="Sakai K."/>
            <person name="Kamei K."/>
            <person name="Takahashi H."/>
            <person name="Yaguchi T."/>
        </authorList>
    </citation>
    <scope>NUCLEOTIDE SEQUENCE [LARGE SCALE GENOMIC DNA]</scope>
    <source>
        <strain evidence="12 14">IFM 54703</strain>
    </source>
</reference>
<reference evidence="13" key="2">
    <citation type="journal article" date="2020" name="bioRxiv">
        <title>Genomic and phenotypic heterogeneity of clinical isolates of the human pathogens Aspergillus fumigatus, Aspergillus lentulus and Aspergillus fumigatiaffinis.</title>
        <authorList>
            <person name="dos Santos R.A.C."/>
            <person name="Steenwyk J.L."/>
            <person name="Rivero-Menendez O."/>
            <person name="Mead M.E."/>
            <person name="Silva L.P."/>
            <person name="Bastos R.W."/>
            <person name="Alastruey-Izquierdo A."/>
            <person name="Goldman G.H."/>
            <person name="Rokas A."/>
        </authorList>
    </citation>
    <scope>NUCLEOTIDE SEQUENCE</scope>
    <source>
        <strain evidence="13">CNM-CM8927</strain>
    </source>
</reference>
<evidence type="ECO:0000256" key="4">
    <source>
        <dbReference type="ARBA" id="ARBA00022490"/>
    </source>
</evidence>
<evidence type="ECO:0000256" key="11">
    <source>
        <dbReference type="PROSITE-ProRule" id="PRU00221"/>
    </source>
</evidence>
<organism evidence="12 14">
    <name type="scientific">Aspergillus lentulus</name>
    <dbReference type="NCBI Taxonomy" id="293939"/>
    <lineage>
        <taxon>Eukaryota</taxon>
        <taxon>Fungi</taxon>
        <taxon>Dikarya</taxon>
        <taxon>Ascomycota</taxon>
        <taxon>Pezizomycotina</taxon>
        <taxon>Eurotiomycetes</taxon>
        <taxon>Eurotiomycetidae</taxon>
        <taxon>Eurotiales</taxon>
        <taxon>Aspergillaceae</taxon>
        <taxon>Aspergillus</taxon>
        <taxon>Aspergillus subgen. Fumigati</taxon>
    </lineage>
</organism>